<accession>A0A1I4T578</accession>
<evidence type="ECO:0008006" key="5">
    <source>
        <dbReference type="Google" id="ProtNLM"/>
    </source>
</evidence>
<dbReference type="STRING" id="455193.SAMN05421805_1011288"/>
<name>A0A1I4T578_9PSEU</name>
<reference evidence="1 4" key="2">
    <citation type="submission" date="2018-10" db="EMBL/GenBank/DDBJ databases">
        <title>Sequencing the genomes of 1000 actinobacteria strains.</title>
        <authorList>
            <person name="Klenk H.-P."/>
        </authorList>
    </citation>
    <scope>NUCLEOTIDE SEQUENCE [LARGE SCALE GENOMIC DNA]</scope>
    <source>
        <strain evidence="1 4">DSM 45119</strain>
    </source>
</reference>
<dbReference type="EMBL" id="RBXX01000002">
    <property type="protein sequence ID" value="RKT85860.1"/>
    <property type="molecule type" value="Genomic_DNA"/>
</dbReference>
<dbReference type="OrthoDB" id="3872177at2"/>
<keyword evidence="4" id="KW-1185">Reference proteome</keyword>
<dbReference type="Proteomes" id="UP000199398">
    <property type="component" value="Unassembled WGS sequence"/>
</dbReference>
<evidence type="ECO:0000313" key="2">
    <source>
        <dbReference type="EMBL" id="SFM71826.1"/>
    </source>
</evidence>
<evidence type="ECO:0000313" key="4">
    <source>
        <dbReference type="Proteomes" id="UP000270697"/>
    </source>
</evidence>
<evidence type="ECO:0000313" key="1">
    <source>
        <dbReference type="EMBL" id="RKT85860.1"/>
    </source>
</evidence>
<protein>
    <recommendedName>
        <fullName evidence="5">Excreted virulence factor EspC, type VII ESX diderm</fullName>
    </recommendedName>
</protein>
<dbReference type="RefSeq" id="WP_147452916.1">
    <property type="nucleotide sequence ID" value="NZ_RBXX01000002.1"/>
</dbReference>
<dbReference type="AlphaFoldDB" id="A0A1I4T578"/>
<reference evidence="2 3" key="1">
    <citation type="submission" date="2016-10" db="EMBL/GenBank/DDBJ databases">
        <authorList>
            <person name="de Groot N.N."/>
        </authorList>
    </citation>
    <scope>NUCLEOTIDE SEQUENCE [LARGE SCALE GENOMIC DNA]</scope>
    <source>
        <strain evidence="2 3">CPCC 201259</strain>
    </source>
</reference>
<proteinExistence type="predicted"/>
<dbReference type="Proteomes" id="UP000270697">
    <property type="component" value="Unassembled WGS sequence"/>
</dbReference>
<gene>
    <name evidence="1" type="ORF">ATL45_4216</name>
    <name evidence="2" type="ORF">SAMN05421805_1011288</name>
</gene>
<sequence length="115" mass="11845">MAHDGFRVDMTALQGAEEGVRGAIAELGEMGSWGFSAAGAAQGMGLADYLQGSAVHVGHEALGGALIAFGRAWEPGTRYLIEDGNAAVDALGEARAAYHQMDTQAAAELQRFGGH</sequence>
<evidence type="ECO:0000313" key="3">
    <source>
        <dbReference type="Proteomes" id="UP000199398"/>
    </source>
</evidence>
<dbReference type="EMBL" id="FOUP01000001">
    <property type="protein sequence ID" value="SFM71826.1"/>
    <property type="molecule type" value="Genomic_DNA"/>
</dbReference>
<organism evidence="2 3">
    <name type="scientific">Saccharopolyspora antimicrobica</name>
    <dbReference type="NCBI Taxonomy" id="455193"/>
    <lineage>
        <taxon>Bacteria</taxon>
        <taxon>Bacillati</taxon>
        <taxon>Actinomycetota</taxon>
        <taxon>Actinomycetes</taxon>
        <taxon>Pseudonocardiales</taxon>
        <taxon>Pseudonocardiaceae</taxon>
        <taxon>Saccharopolyspora</taxon>
    </lineage>
</organism>